<proteinExistence type="predicted"/>
<dbReference type="InterPro" id="IPR009097">
    <property type="entry name" value="Cyclic_Pdiesterase"/>
</dbReference>
<dbReference type="eggNOG" id="COG1514">
    <property type="taxonomic scope" value="Bacteria"/>
</dbReference>
<dbReference type="Gene3D" id="3.90.1140.10">
    <property type="entry name" value="Cyclic phosphodiesterase"/>
    <property type="match status" value="1"/>
</dbReference>
<sequence>MLYYLVALFDKVSYAIIKPLQESISNEYKLYENLPMLHITLAVIEDPDMDKLNEVVKNTLKSYKKFEVHLNGLIKFGEPYRSVNLKVDEESGVIKKLSRELYENLSKEGFKLTSNPDTWQLHVSLANPYFAQRVWGEDEFESAYTKLQDYNFDRELLIDEIQFWRPINDENKMVVFSYPLH</sequence>
<name>A0A0H2YNA8_CLOP1</name>
<evidence type="ECO:0008006" key="3">
    <source>
        <dbReference type="Google" id="ProtNLM"/>
    </source>
</evidence>
<dbReference type="GeneID" id="93000558"/>
<dbReference type="AlphaFoldDB" id="A0A0H2YNA8"/>
<reference evidence="1 2" key="1">
    <citation type="journal article" date="2006" name="Genome Res.">
        <title>Skewed genomic variability in strains of the toxigenic bacterial pathogen, Clostridium perfringens.</title>
        <authorList>
            <person name="Myers G.S."/>
            <person name="Rasko D.A."/>
            <person name="Cheung J.K."/>
            <person name="Ravel J."/>
            <person name="Seshadri R."/>
            <person name="Deboy R.T."/>
            <person name="Ren Q."/>
            <person name="Varga J."/>
            <person name="Awad M.M."/>
            <person name="Brinkac L.M."/>
            <person name="Daugherty S.C."/>
            <person name="Haft D.H."/>
            <person name="Dodson R.J."/>
            <person name="Madupu R."/>
            <person name="Nelson W.C."/>
            <person name="Rosovitz M.J."/>
            <person name="Sullivan S.A."/>
            <person name="Khouri H."/>
            <person name="Dimitrov G.I."/>
            <person name="Watkins K.L."/>
            <person name="Mulligan S."/>
            <person name="Benton J."/>
            <person name="Radune D."/>
            <person name="Fisher D.J."/>
            <person name="Atkins H.S."/>
            <person name="Hiscox T."/>
            <person name="Jost B.H."/>
            <person name="Billington S.J."/>
            <person name="Songer J.G."/>
            <person name="McClane B.A."/>
            <person name="Titball R.W."/>
            <person name="Rood J.I."/>
            <person name="Melville S.B."/>
            <person name="Paulsen I.T."/>
        </authorList>
    </citation>
    <scope>NUCLEOTIDE SEQUENCE [LARGE SCALE GENOMIC DNA]</scope>
    <source>
        <strain evidence="2">ATCC 13124 / DSM 756 / JCM 1290 / NCIMB 6125 / NCTC 8237 / S 107 / Type A</strain>
    </source>
</reference>
<dbReference type="STRING" id="195103.CPF_0134"/>
<organism evidence="1 2">
    <name type="scientific">Clostridium perfringens (strain ATCC 13124 / DSM 756 / JCM 1290 / NCIMB 6125 / NCTC 8237 / Type A)</name>
    <dbReference type="NCBI Taxonomy" id="195103"/>
    <lineage>
        <taxon>Bacteria</taxon>
        <taxon>Bacillati</taxon>
        <taxon>Bacillota</taxon>
        <taxon>Clostridia</taxon>
        <taxon>Eubacteriales</taxon>
        <taxon>Clostridiaceae</taxon>
        <taxon>Clostridium</taxon>
    </lineage>
</organism>
<accession>A0A0H2YNA8</accession>
<dbReference type="SUPFAM" id="SSF55144">
    <property type="entry name" value="LigT-like"/>
    <property type="match status" value="1"/>
</dbReference>
<dbReference type="PaxDb" id="195103-CPF_0134"/>
<evidence type="ECO:0000313" key="1">
    <source>
        <dbReference type="EMBL" id="ABG82290.1"/>
    </source>
</evidence>
<dbReference type="Proteomes" id="UP000001823">
    <property type="component" value="Chromosome"/>
</dbReference>
<dbReference type="KEGG" id="cpf:CPF_0134"/>
<dbReference type="RefSeq" id="WP_003457557.1">
    <property type="nucleotide sequence ID" value="NC_008261.1"/>
</dbReference>
<gene>
    <name evidence="1" type="ordered locus">CPF_0134</name>
</gene>
<evidence type="ECO:0000313" key="2">
    <source>
        <dbReference type="Proteomes" id="UP000001823"/>
    </source>
</evidence>
<dbReference type="Pfam" id="PF13563">
    <property type="entry name" value="2_5_RNA_ligase2"/>
    <property type="match status" value="1"/>
</dbReference>
<keyword evidence="2" id="KW-1185">Reference proteome</keyword>
<dbReference type="EMBL" id="CP000246">
    <property type="protein sequence ID" value="ABG82290.1"/>
    <property type="molecule type" value="Genomic_DNA"/>
</dbReference>
<dbReference type="HOGENOM" id="CLU_1479595_0_0_9"/>
<protein>
    <recommendedName>
        <fullName evidence="3">2'-5' RNA ligase family protein</fullName>
    </recommendedName>
</protein>